<evidence type="ECO:0000256" key="3">
    <source>
        <dbReference type="ARBA" id="ARBA00023172"/>
    </source>
</evidence>
<dbReference type="GO" id="GO:0010774">
    <property type="term" value="P:meiotic strand invasion involved in reciprocal meiotic recombination"/>
    <property type="evidence" value="ECO:0007669"/>
    <property type="project" value="TreeGrafter"/>
</dbReference>
<keyword evidence="4" id="KW-0539">Nucleus</keyword>
<reference evidence="8" key="1">
    <citation type="journal article" date="2017" name="J. Hered.">
        <title>Retention of Core Meiotic Genes Across Diverse Hymenoptera.</title>
        <authorList>
            <person name="Tvedte E.S."/>
            <person name="Forbes A.A."/>
            <person name="Logsdon J.M.Jr."/>
        </authorList>
    </citation>
    <scope>NUCLEOTIDE SEQUENCE</scope>
    <source>
        <tissue evidence="8">Whole body</tissue>
    </source>
</reference>
<dbReference type="InterPro" id="IPR010776">
    <property type="entry name" value="Hop2_WH_dom"/>
</dbReference>
<dbReference type="GO" id="GO:0007129">
    <property type="term" value="P:homologous chromosome pairing at meiosis"/>
    <property type="evidence" value="ECO:0007669"/>
    <property type="project" value="TreeGrafter"/>
</dbReference>
<dbReference type="SUPFAM" id="SSF46785">
    <property type="entry name" value="Winged helix' DNA-binding domain"/>
    <property type="match status" value="1"/>
</dbReference>
<accession>A0A291S6V7</accession>
<dbReference type="Pfam" id="PF07106">
    <property type="entry name" value="WHD_TBPIP"/>
    <property type="match status" value="1"/>
</dbReference>
<evidence type="ECO:0000256" key="6">
    <source>
        <dbReference type="SAM" id="Coils"/>
    </source>
</evidence>
<evidence type="ECO:0000259" key="7">
    <source>
        <dbReference type="Pfam" id="PF07106"/>
    </source>
</evidence>
<organism evidence="8">
    <name type="scientific">Diachasma muliebre</name>
    <dbReference type="NCBI Taxonomy" id="1309577"/>
    <lineage>
        <taxon>Eukaryota</taxon>
        <taxon>Metazoa</taxon>
        <taxon>Ecdysozoa</taxon>
        <taxon>Arthropoda</taxon>
        <taxon>Hexapoda</taxon>
        <taxon>Insecta</taxon>
        <taxon>Pterygota</taxon>
        <taxon>Neoptera</taxon>
        <taxon>Endopterygota</taxon>
        <taxon>Hymenoptera</taxon>
        <taxon>Apocrita</taxon>
        <taxon>Ichneumonoidea</taxon>
        <taxon>Braconidae</taxon>
        <taxon>Opiinae</taxon>
        <taxon>Diachasma</taxon>
    </lineage>
</organism>
<gene>
    <name evidence="8" type="primary">HOP2</name>
</gene>
<dbReference type="PANTHER" id="PTHR15938">
    <property type="entry name" value="TBP-1 INTERACTING PROTEIN"/>
    <property type="match status" value="1"/>
</dbReference>
<keyword evidence="5" id="KW-0469">Meiosis</keyword>
<evidence type="ECO:0000256" key="4">
    <source>
        <dbReference type="ARBA" id="ARBA00023242"/>
    </source>
</evidence>
<protein>
    <submittedName>
        <fullName evidence="8">Homologous-pairing protein 2</fullName>
    </submittedName>
</protein>
<comment type="similarity">
    <text evidence="2">Belongs to the HOP2 family.</text>
</comment>
<feature type="coiled-coil region" evidence="6">
    <location>
        <begin position="77"/>
        <end position="134"/>
    </location>
</feature>
<dbReference type="GO" id="GO:0003690">
    <property type="term" value="F:double-stranded DNA binding"/>
    <property type="evidence" value="ECO:0007669"/>
    <property type="project" value="TreeGrafter"/>
</dbReference>
<dbReference type="Gene3D" id="1.10.10.10">
    <property type="entry name" value="Winged helix-like DNA-binding domain superfamily/Winged helix DNA-binding domain"/>
    <property type="match status" value="1"/>
</dbReference>
<dbReference type="GO" id="GO:0120231">
    <property type="term" value="C:DNA recombinase auxiliary factor complex"/>
    <property type="evidence" value="ECO:0007669"/>
    <property type="project" value="TreeGrafter"/>
</dbReference>
<evidence type="ECO:0000256" key="2">
    <source>
        <dbReference type="ARBA" id="ARBA00007922"/>
    </source>
</evidence>
<feature type="domain" description="Homologous-pairing protein 2 winged helix" evidence="7">
    <location>
        <begin position="4"/>
        <end position="62"/>
    </location>
</feature>
<name>A0A291S6V7_9HYME</name>
<dbReference type="GO" id="GO:0120230">
    <property type="term" value="F:recombinase activator activity"/>
    <property type="evidence" value="ECO:0007669"/>
    <property type="project" value="TreeGrafter"/>
</dbReference>
<proteinExistence type="inferred from homology"/>
<comment type="subcellular location">
    <subcellularLocation>
        <location evidence="1">Nucleus</location>
    </subcellularLocation>
</comment>
<dbReference type="AlphaFoldDB" id="A0A291S6V7"/>
<evidence type="ECO:0000256" key="5">
    <source>
        <dbReference type="ARBA" id="ARBA00023254"/>
    </source>
</evidence>
<keyword evidence="6" id="KW-0175">Coiled coil</keyword>
<evidence type="ECO:0000313" key="8">
    <source>
        <dbReference type="EMBL" id="ATL75344.1"/>
    </source>
</evidence>
<dbReference type="GO" id="GO:0000709">
    <property type="term" value="P:meiotic joint molecule formation"/>
    <property type="evidence" value="ECO:0007669"/>
    <property type="project" value="TreeGrafter"/>
</dbReference>
<dbReference type="InterPro" id="IPR036390">
    <property type="entry name" value="WH_DNA-bd_sf"/>
</dbReference>
<sequence length="206" mass="23608">MATAEAVHNFLKTQNRPYNLNDIVSNLPNEKSKATIQQALEKLKKEGKVFEKTYGKQKIYCVTQATKHNAAELKRMSGDLQAHAAELEMRRKALEHEVKIREEKLEALKSGPTLEEAIRERDAVKLRVTALETKLDHLVERSSSQPNLGEKKKKAEVLRDQYSREYLKRKRIGSEIVDSILEGFPGTKKQLFEEVGVEERIVKIVK</sequence>
<dbReference type="GO" id="GO:0000794">
    <property type="term" value="C:condensed nuclear chromosome"/>
    <property type="evidence" value="ECO:0007669"/>
    <property type="project" value="TreeGrafter"/>
</dbReference>
<dbReference type="EMBL" id="MF432993">
    <property type="protein sequence ID" value="ATL75344.1"/>
    <property type="molecule type" value="Genomic_DNA"/>
</dbReference>
<dbReference type="PANTHER" id="PTHR15938:SF0">
    <property type="entry name" value="HOMOLOGOUS-PAIRING PROTEIN 2 HOMOLOG"/>
    <property type="match status" value="1"/>
</dbReference>
<dbReference type="InterPro" id="IPR036388">
    <property type="entry name" value="WH-like_DNA-bd_sf"/>
</dbReference>
<keyword evidence="3" id="KW-0233">DNA recombination</keyword>
<evidence type="ECO:0000256" key="1">
    <source>
        <dbReference type="ARBA" id="ARBA00004123"/>
    </source>
</evidence>